<keyword evidence="2 4" id="KW-0863">Zinc-finger</keyword>
<keyword evidence="3" id="KW-0862">Zinc</keyword>
<reference evidence="7" key="1">
    <citation type="submission" date="2025-08" db="UniProtKB">
        <authorList>
            <consortium name="RefSeq"/>
        </authorList>
    </citation>
    <scope>IDENTIFICATION</scope>
    <source>
        <tissue evidence="7">Entire body</tissue>
    </source>
</reference>
<dbReference type="KEGG" id="apln:108743530"/>
<dbReference type="Gene3D" id="3.30.40.10">
    <property type="entry name" value="Zinc/RING finger domain, C3HC4 (zinc finger)"/>
    <property type="match status" value="1"/>
</dbReference>
<dbReference type="InterPro" id="IPR013010">
    <property type="entry name" value="Znf_SIAH"/>
</dbReference>
<evidence type="ECO:0000256" key="4">
    <source>
        <dbReference type="PROSITE-ProRule" id="PRU00455"/>
    </source>
</evidence>
<dbReference type="InterPro" id="IPR013083">
    <property type="entry name" value="Znf_RING/FYVE/PHD"/>
</dbReference>
<dbReference type="Pfam" id="PF21361">
    <property type="entry name" value="Sina_ZnF"/>
    <property type="match status" value="1"/>
</dbReference>
<evidence type="ECO:0000256" key="3">
    <source>
        <dbReference type="ARBA" id="ARBA00022833"/>
    </source>
</evidence>
<dbReference type="OrthoDB" id="4788989at2759"/>
<dbReference type="PROSITE" id="PS51081">
    <property type="entry name" value="ZF_SIAH"/>
    <property type="match status" value="1"/>
</dbReference>
<dbReference type="Proteomes" id="UP000192223">
    <property type="component" value="Unplaced"/>
</dbReference>
<evidence type="ECO:0000313" key="7">
    <source>
        <dbReference type="RefSeq" id="XP_025835302.1"/>
    </source>
</evidence>
<evidence type="ECO:0000313" key="6">
    <source>
        <dbReference type="Proteomes" id="UP000192223"/>
    </source>
</evidence>
<organism evidence="6 7">
    <name type="scientific">Agrilus planipennis</name>
    <name type="common">Emerald ash borer</name>
    <name type="synonym">Agrilus marcopoli</name>
    <dbReference type="NCBI Taxonomy" id="224129"/>
    <lineage>
        <taxon>Eukaryota</taxon>
        <taxon>Metazoa</taxon>
        <taxon>Ecdysozoa</taxon>
        <taxon>Arthropoda</taxon>
        <taxon>Hexapoda</taxon>
        <taxon>Insecta</taxon>
        <taxon>Pterygota</taxon>
        <taxon>Neoptera</taxon>
        <taxon>Endopterygota</taxon>
        <taxon>Coleoptera</taxon>
        <taxon>Polyphaga</taxon>
        <taxon>Elateriformia</taxon>
        <taxon>Buprestoidea</taxon>
        <taxon>Buprestidae</taxon>
        <taxon>Agrilinae</taxon>
        <taxon>Agrilus</taxon>
    </lineage>
</organism>
<dbReference type="GO" id="GO:0008270">
    <property type="term" value="F:zinc ion binding"/>
    <property type="evidence" value="ECO:0007669"/>
    <property type="project" value="UniProtKB-KW"/>
</dbReference>
<proteinExistence type="predicted"/>
<evidence type="ECO:0000256" key="1">
    <source>
        <dbReference type="ARBA" id="ARBA00022723"/>
    </source>
</evidence>
<dbReference type="GeneID" id="108743530"/>
<dbReference type="GO" id="GO:0005737">
    <property type="term" value="C:cytoplasm"/>
    <property type="evidence" value="ECO:0007669"/>
    <property type="project" value="TreeGrafter"/>
</dbReference>
<dbReference type="RefSeq" id="XP_025835302.1">
    <property type="nucleotide sequence ID" value="XM_025979517.1"/>
</dbReference>
<dbReference type="AlphaFoldDB" id="A0A7F5RH31"/>
<dbReference type="SUPFAM" id="SSF49599">
    <property type="entry name" value="TRAF domain-like"/>
    <property type="match status" value="1"/>
</dbReference>
<evidence type="ECO:0000259" key="5">
    <source>
        <dbReference type="PROSITE" id="PS51081"/>
    </source>
</evidence>
<protein>
    <submittedName>
        <fullName evidence="7">E3 ubiquitin-protein ligase SIAH1B-like</fullName>
    </submittedName>
</protein>
<keyword evidence="1" id="KW-0479">Metal-binding</keyword>
<sequence length="167" mass="19278">MAEHIEYPCKYSGCSFTAKPDKIKEHEATCFLSIYDCPFKYRTQCKWSGFHSAILDHVHDQHPEDTVELPVIVFICESLDNLNYTEYNILPACGPKENAKNYFYELDFKDNSGTDKRLFVKRLCCPLTDFDEMFDDDEDVVSLKHSLLQPLIDNGDLIYSCNIVPVS</sequence>
<dbReference type="InParanoid" id="A0A7F5RH31"/>
<evidence type="ECO:0000256" key="2">
    <source>
        <dbReference type="ARBA" id="ARBA00022771"/>
    </source>
</evidence>
<name>A0A7F5RH31_AGRPL</name>
<gene>
    <name evidence="7" type="primary">LOC108743530</name>
</gene>
<dbReference type="UniPathway" id="UPA00143"/>
<dbReference type="GO" id="GO:0016567">
    <property type="term" value="P:protein ubiquitination"/>
    <property type="evidence" value="ECO:0007669"/>
    <property type="project" value="UniProtKB-UniPathway"/>
</dbReference>
<dbReference type="GO" id="GO:0043161">
    <property type="term" value="P:proteasome-mediated ubiquitin-dependent protein catabolic process"/>
    <property type="evidence" value="ECO:0007669"/>
    <property type="project" value="TreeGrafter"/>
</dbReference>
<dbReference type="InterPro" id="IPR004162">
    <property type="entry name" value="SINA-like_animal"/>
</dbReference>
<accession>A0A7F5RH31</accession>
<dbReference type="GO" id="GO:0061630">
    <property type="term" value="F:ubiquitin protein ligase activity"/>
    <property type="evidence" value="ECO:0007669"/>
    <property type="project" value="TreeGrafter"/>
</dbReference>
<feature type="domain" description="SIAH-type" evidence="5">
    <location>
        <begin position="4"/>
        <end position="63"/>
    </location>
</feature>
<dbReference type="PANTHER" id="PTHR45877:SF2">
    <property type="entry name" value="E3 UBIQUITIN-PROTEIN LIGASE SINA-RELATED"/>
    <property type="match status" value="1"/>
</dbReference>
<dbReference type="PANTHER" id="PTHR45877">
    <property type="entry name" value="E3 UBIQUITIN-PROTEIN LIGASE SIAH2"/>
    <property type="match status" value="1"/>
</dbReference>
<dbReference type="GO" id="GO:0031624">
    <property type="term" value="F:ubiquitin conjugating enzyme binding"/>
    <property type="evidence" value="ECO:0007669"/>
    <property type="project" value="TreeGrafter"/>
</dbReference>
<keyword evidence="6" id="KW-1185">Reference proteome</keyword>